<protein>
    <submittedName>
        <fullName evidence="2">Uncharacterized protein</fullName>
    </submittedName>
</protein>
<name>A0A834SVG3_9FABA</name>
<evidence type="ECO:0000313" key="3">
    <source>
        <dbReference type="Proteomes" id="UP000634136"/>
    </source>
</evidence>
<gene>
    <name evidence="2" type="ORF">G2W53_036203</name>
</gene>
<dbReference type="EMBL" id="JAAIUW010000011">
    <property type="protein sequence ID" value="KAF7809460.1"/>
    <property type="molecule type" value="Genomic_DNA"/>
</dbReference>
<accession>A0A834SVG3</accession>
<evidence type="ECO:0000256" key="1">
    <source>
        <dbReference type="SAM" id="MobiDB-lite"/>
    </source>
</evidence>
<feature type="region of interest" description="Disordered" evidence="1">
    <location>
        <begin position="1"/>
        <end position="38"/>
    </location>
</feature>
<evidence type="ECO:0000313" key="2">
    <source>
        <dbReference type="EMBL" id="KAF7809460.1"/>
    </source>
</evidence>
<reference evidence="2" key="1">
    <citation type="submission" date="2020-09" db="EMBL/GenBank/DDBJ databases">
        <title>Genome-Enabled Discovery of Anthraquinone Biosynthesis in Senna tora.</title>
        <authorList>
            <person name="Kang S.-H."/>
            <person name="Pandey R.P."/>
            <person name="Lee C.-M."/>
            <person name="Sim J.-S."/>
            <person name="Jeong J.-T."/>
            <person name="Choi B.-S."/>
            <person name="Jung M."/>
            <person name="Ginzburg D."/>
            <person name="Zhao K."/>
            <person name="Won S.Y."/>
            <person name="Oh T.-J."/>
            <person name="Yu Y."/>
            <person name="Kim N.-H."/>
            <person name="Lee O.R."/>
            <person name="Lee T.-H."/>
            <person name="Bashyal P."/>
            <person name="Kim T.-S."/>
            <person name="Lee W.-H."/>
            <person name="Kawkins C."/>
            <person name="Kim C.-K."/>
            <person name="Kim J.S."/>
            <person name="Ahn B.O."/>
            <person name="Rhee S.Y."/>
            <person name="Sohng J.K."/>
        </authorList>
    </citation>
    <scope>NUCLEOTIDE SEQUENCE</scope>
    <source>
        <tissue evidence="2">Leaf</tissue>
    </source>
</reference>
<keyword evidence="3" id="KW-1185">Reference proteome</keyword>
<feature type="compositionally biased region" description="Basic and acidic residues" evidence="1">
    <location>
        <begin position="1"/>
        <end position="14"/>
    </location>
</feature>
<dbReference type="Proteomes" id="UP000634136">
    <property type="component" value="Unassembled WGS sequence"/>
</dbReference>
<dbReference type="AlphaFoldDB" id="A0A834SVG3"/>
<proteinExistence type="predicted"/>
<comment type="caution">
    <text evidence="2">The sequence shown here is derived from an EMBL/GenBank/DDBJ whole genome shotgun (WGS) entry which is preliminary data.</text>
</comment>
<sequence length="38" mass="4354">MSRMTDPDYTRPDSRVLSTHRLSKHHPVESSEYGHATA</sequence>
<organism evidence="2 3">
    <name type="scientific">Senna tora</name>
    <dbReference type="NCBI Taxonomy" id="362788"/>
    <lineage>
        <taxon>Eukaryota</taxon>
        <taxon>Viridiplantae</taxon>
        <taxon>Streptophyta</taxon>
        <taxon>Embryophyta</taxon>
        <taxon>Tracheophyta</taxon>
        <taxon>Spermatophyta</taxon>
        <taxon>Magnoliopsida</taxon>
        <taxon>eudicotyledons</taxon>
        <taxon>Gunneridae</taxon>
        <taxon>Pentapetalae</taxon>
        <taxon>rosids</taxon>
        <taxon>fabids</taxon>
        <taxon>Fabales</taxon>
        <taxon>Fabaceae</taxon>
        <taxon>Caesalpinioideae</taxon>
        <taxon>Cassia clade</taxon>
        <taxon>Senna</taxon>
    </lineage>
</organism>